<dbReference type="Gene3D" id="1.10.10.10">
    <property type="entry name" value="Winged helix-like DNA-binding domain superfamily/Winged helix DNA-binding domain"/>
    <property type="match status" value="1"/>
</dbReference>
<evidence type="ECO:0000313" key="7">
    <source>
        <dbReference type="Proteomes" id="UP001500880"/>
    </source>
</evidence>
<dbReference type="Gene3D" id="3.40.50.10490">
    <property type="entry name" value="Glucose-6-phosphate isomerase like protein, domain 1"/>
    <property type="match status" value="1"/>
</dbReference>
<sequence>MTHSILDQIQLKYQTLSRTEKKIADYVIEHNKDLLNIHIQELADRIDVSVAAITRFCKKIDATSFVEFKILLRDAVEETHEADDAITAVNQIYESIIKSTNSLTNIDAYKQACEWILQANRIHIFGIGSSGLSAEELKARLSRMGIAVDTHTDSHAMIISSSILDTDDLVIAISSSGQTKEIIDGINVAKRKGAKVISITSYSETPLAEKSDLMLYTSNIMPHLVKGFLNSQLSILYSIDVLSMLLLSNQEKMHIHEKTLHALNEYKKI</sequence>
<evidence type="ECO:0000256" key="2">
    <source>
        <dbReference type="ARBA" id="ARBA00023125"/>
    </source>
</evidence>
<dbReference type="InterPro" id="IPR047640">
    <property type="entry name" value="RpiR-like"/>
</dbReference>
<proteinExistence type="predicted"/>
<dbReference type="PROSITE" id="PS51464">
    <property type="entry name" value="SIS"/>
    <property type="match status" value="1"/>
</dbReference>
<name>A0ABN1AX89_9BACI</name>
<dbReference type="InterPro" id="IPR035472">
    <property type="entry name" value="RpiR-like_SIS"/>
</dbReference>
<keyword evidence="7" id="KW-1185">Reference proteome</keyword>
<dbReference type="Pfam" id="PF01418">
    <property type="entry name" value="HTH_6"/>
    <property type="match status" value="1"/>
</dbReference>
<gene>
    <name evidence="6" type="ORF">GCM10008986_08780</name>
</gene>
<evidence type="ECO:0000256" key="1">
    <source>
        <dbReference type="ARBA" id="ARBA00023015"/>
    </source>
</evidence>
<dbReference type="PANTHER" id="PTHR30514">
    <property type="entry name" value="GLUCOKINASE"/>
    <property type="match status" value="1"/>
</dbReference>
<dbReference type="CDD" id="cd05013">
    <property type="entry name" value="SIS_RpiR"/>
    <property type="match status" value="1"/>
</dbReference>
<dbReference type="InterPro" id="IPR046348">
    <property type="entry name" value="SIS_dom_sf"/>
</dbReference>
<evidence type="ECO:0000259" key="5">
    <source>
        <dbReference type="PROSITE" id="PS51464"/>
    </source>
</evidence>
<protein>
    <submittedName>
        <fullName evidence="6">MurR/RpiR family transcriptional regulator</fullName>
    </submittedName>
</protein>
<keyword evidence="1" id="KW-0805">Transcription regulation</keyword>
<dbReference type="EMBL" id="BAAADO010000002">
    <property type="protein sequence ID" value="GAA0485707.1"/>
    <property type="molecule type" value="Genomic_DNA"/>
</dbReference>
<reference evidence="6 7" key="1">
    <citation type="journal article" date="2019" name="Int. J. Syst. Evol. Microbiol.">
        <title>The Global Catalogue of Microorganisms (GCM) 10K type strain sequencing project: providing services to taxonomists for standard genome sequencing and annotation.</title>
        <authorList>
            <consortium name="The Broad Institute Genomics Platform"/>
            <consortium name="The Broad Institute Genome Sequencing Center for Infectious Disease"/>
            <person name="Wu L."/>
            <person name="Ma J."/>
        </authorList>
    </citation>
    <scope>NUCLEOTIDE SEQUENCE [LARGE SCALE GENOMIC DNA]</scope>
    <source>
        <strain evidence="6 7">JCM 12389</strain>
    </source>
</reference>
<dbReference type="InterPro" id="IPR001347">
    <property type="entry name" value="SIS_dom"/>
</dbReference>
<dbReference type="Proteomes" id="UP001500880">
    <property type="component" value="Unassembled WGS sequence"/>
</dbReference>
<feature type="domain" description="HTH rpiR-type" evidence="4">
    <location>
        <begin position="3"/>
        <end position="79"/>
    </location>
</feature>
<keyword evidence="3" id="KW-0804">Transcription</keyword>
<organism evidence="6 7">
    <name type="scientific">Salinibacillus aidingensis</name>
    <dbReference type="NCBI Taxonomy" id="237684"/>
    <lineage>
        <taxon>Bacteria</taxon>
        <taxon>Bacillati</taxon>
        <taxon>Bacillota</taxon>
        <taxon>Bacilli</taxon>
        <taxon>Bacillales</taxon>
        <taxon>Bacillaceae</taxon>
        <taxon>Salinibacillus</taxon>
    </lineage>
</organism>
<keyword evidence="2" id="KW-0238">DNA-binding</keyword>
<dbReference type="PROSITE" id="PS51071">
    <property type="entry name" value="HTH_RPIR"/>
    <property type="match status" value="1"/>
</dbReference>
<dbReference type="Pfam" id="PF01380">
    <property type="entry name" value="SIS"/>
    <property type="match status" value="1"/>
</dbReference>
<dbReference type="SUPFAM" id="SSF46689">
    <property type="entry name" value="Homeodomain-like"/>
    <property type="match status" value="1"/>
</dbReference>
<dbReference type="InterPro" id="IPR009057">
    <property type="entry name" value="Homeodomain-like_sf"/>
</dbReference>
<evidence type="ECO:0000256" key="3">
    <source>
        <dbReference type="ARBA" id="ARBA00023163"/>
    </source>
</evidence>
<dbReference type="InterPro" id="IPR000281">
    <property type="entry name" value="HTH_RpiR"/>
</dbReference>
<dbReference type="PANTHER" id="PTHR30514:SF21">
    <property type="entry name" value="RPIR-FAMILY TRANSCRIPTIONAL REGULATOR"/>
    <property type="match status" value="1"/>
</dbReference>
<evidence type="ECO:0000313" key="6">
    <source>
        <dbReference type="EMBL" id="GAA0485707.1"/>
    </source>
</evidence>
<evidence type="ECO:0000259" key="4">
    <source>
        <dbReference type="PROSITE" id="PS51071"/>
    </source>
</evidence>
<dbReference type="RefSeq" id="WP_343838047.1">
    <property type="nucleotide sequence ID" value="NZ_BAAADO010000002.1"/>
</dbReference>
<dbReference type="SUPFAM" id="SSF53697">
    <property type="entry name" value="SIS domain"/>
    <property type="match status" value="1"/>
</dbReference>
<dbReference type="InterPro" id="IPR036388">
    <property type="entry name" value="WH-like_DNA-bd_sf"/>
</dbReference>
<accession>A0ABN1AX89</accession>
<feature type="domain" description="SIS" evidence="5">
    <location>
        <begin position="112"/>
        <end position="252"/>
    </location>
</feature>
<comment type="caution">
    <text evidence="6">The sequence shown here is derived from an EMBL/GenBank/DDBJ whole genome shotgun (WGS) entry which is preliminary data.</text>
</comment>